<evidence type="ECO:0000256" key="1">
    <source>
        <dbReference type="SAM" id="Phobius"/>
    </source>
</evidence>
<evidence type="ECO:0000256" key="2">
    <source>
        <dbReference type="SAM" id="SignalP"/>
    </source>
</evidence>
<proteinExistence type="predicted"/>
<keyword evidence="1" id="KW-0472">Membrane</keyword>
<organism evidence="3">
    <name type="scientific">Ixodes ricinus</name>
    <name type="common">Common tick</name>
    <name type="synonym">Acarus ricinus</name>
    <dbReference type="NCBI Taxonomy" id="34613"/>
    <lineage>
        <taxon>Eukaryota</taxon>
        <taxon>Metazoa</taxon>
        <taxon>Ecdysozoa</taxon>
        <taxon>Arthropoda</taxon>
        <taxon>Chelicerata</taxon>
        <taxon>Arachnida</taxon>
        <taxon>Acari</taxon>
        <taxon>Parasitiformes</taxon>
        <taxon>Ixodida</taxon>
        <taxon>Ixodoidea</taxon>
        <taxon>Ixodidae</taxon>
        <taxon>Ixodinae</taxon>
        <taxon>Ixodes</taxon>
    </lineage>
</organism>
<reference evidence="3" key="1">
    <citation type="submission" date="2019-12" db="EMBL/GenBank/DDBJ databases">
        <title>An insight into the sialome of adult female Ixodes ricinus ticks feeding for 6 days.</title>
        <authorList>
            <person name="Perner J."/>
            <person name="Ribeiro J.M.C."/>
        </authorList>
    </citation>
    <scope>NUCLEOTIDE SEQUENCE</scope>
    <source>
        <strain evidence="3">Semi-engorged</strain>
        <tissue evidence="3">Salivary glands</tissue>
    </source>
</reference>
<keyword evidence="1" id="KW-0812">Transmembrane</keyword>
<name>A0A6B0U5N2_IXORI</name>
<accession>A0A6B0U5N2</accession>
<feature type="chain" id="PRO_5025456904" evidence="2">
    <location>
        <begin position="23"/>
        <end position="98"/>
    </location>
</feature>
<keyword evidence="1" id="KW-1133">Transmembrane helix</keyword>
<protein>
    <submittedName>
        <fullName evidence="3">Putative secreted protein</fullName>
    </submittedName>
</protein>
<dbReference type="EMBL" id="GIFC01005736">
    <property type="protein sequence ID" value="MXU87819.1"/>
    <property type="molecule type" value="Transcribed_RNA"/>
</dbReference>
<keyword evidence="2" id="KW-0732">Signal</keyword>
<feature type="signal peptide" evidence="2">
    <location>
        <begin position="1"/>
        <end position="22"/>
    </location>
</feature>
<sequence>MQFPTDLILIVSLTTLLTSLLSLTTTSVPDQSVVQFLHSSRCLANSEFAALFFTFLLCSVKRSFKHREVWPTYLKPHAKGISYTTPTLHSTDFSLCAF</sequence>
<evidence type="ECO:0000313" key="3">
    <source>
        <dbReference type="EMBL" id="MXU87819.1"/>
    </source>
</evidence>
<feature type="transmembrane region" description="Helical" evidence="1">
    <location>
        <begin position="38"/>
        <end position="58"/>
    </location>
</feature>
<dbReference type="AlphaFoldDB" id="A0A6B0U5N2"/>